<reference evidence="7" key="1">
    <citation type="journal article" date="2015" name="Int. J. Syst. Evol. Microbiol.">
        <title>Rhizobium alvei sp. nov., isolated from a freshwater river.</title>
        <authorList>
            <person name="Sheu S.Y."/>
            <person name="Huang H.W."/>
            <person name="Young C.C."/>
            <person name="Chen W.M."/>
        </authorList>
    </citation>
    <scope>NUCLEOTIDE SEQUENCE</scope>
    <source>
        <strain evidence="7">TNR-22</strain>
    </source>
</reference>
<feature type="transmembrane region" description="Helical" evidence="6">
    <location>
        <begin position="113"/>
        <end position="135"/>
    </location>
</feature>
<feature type="transmembrane region" description="Helical" evidence="6">
    <location>
        <begin position="147"/>
        <end position="177"/>
    </location>
</feature>
<evidence type="ECO:0000256" key="2">
    <source>
        <dbReference type="ARBA" id="ARBA00022475"/>
    </source>
</evidence>
<comment type="subcellular location">
    <subcellularLocation>
        <location evidence="1">Cell membrane</location>
        <topology evidence="1">Multi-pass membrane protein</topology>
    </subcellularLocation>
</comment>
<protein>
    <submittedName>
        <fullName evidence="7">LysE family translocator</fullName>
    </submittedName>
</protein>
<gene>
    <name evidence="7" type="ORF">Q4481_03560</name>
</gene>
<dbReference type="RefSeq" id="WP_304374905.1">
    <property type="nucleotide sequence ID" value="NZ_JAUOZU010000002.1"/>
</dbReference>
<dbReference type="Pfam" id="PF01810">
    <property type="entry name" value="LysE"/>
    <property type="match status" value="1"/>
</dbReference>
<dbReference type="PANTHER" id="PTHR30086">
    <property type="entry name" value="ARGININE EXPORTER PROTEIN ARGO"/>
    <property type="match status" value="1"/>
</dbReference>
<feature type="transmembrane region" description="Helical" evidence="6">
    <location>
        <begin position="6"/>
        <end position="29"/>
    </location>
</feature>
<comment type="caution">
    <text evidence="7">The sequence shown here is derived from an EMBL/GenBank/DDBJ whole genome shotgun (WGS) entry which is preliminary data.</text>
</comment>
<evidence type="ECO:0000256" key="1">
    <source>
        <dbReference type="ARBA" id="ARBA00004651"/>
    </source>
</evidence>
<organism evidence="7 8">
    <name type="scientific">Rhizobium alvei</name>
    <dbReference type="NCBI Taxonomy" id="1132659"/>
    <lineage>
        <taxon>Bacteria</taxon>
        <taxon>Pseudomonadati</taxon>
        <taxon>Pseudomonadota</taxon>
        <taxon>Alphaproteobacteria</taxon>
        <taxon>Hyphomicrobiales</taxon>
        <taxon>Rhizobiaceae</taxon>
        <taxon>Rhizobium/Agrobacterium group</taxon>
        <taxon>Rhizobium</taxon>
    </lineage>
</organism>
<dbReference type="PIRSF" id="PIRSF006324">
    <property type="entry name" value="LeuE"/>
    <property type="match status" value="1"/>
</dbReference>
<feature type="transmembrane region" description="Helical" evidence="6">
    <location>
        <begin position="71"/>
        <end position="92"/>
    </location>
</feature>
<keyword evidence="4 6" id="KW-1133">Transmembrane helix</keyword>
<keyword evidence="5 6" id="KW-0472">Membrane</keyword>
<dbReference type="EMBL" id="JAUOZU010000002">
    <property type="protein sequence ID" value="MDO6963019.1"/>
    <property type="molecule type" value="Genomic_DNA"/>
</dbReference>
<proteinExistence type="predicted"/>
<evidence type="ECO:0000256" key="6">
    <source>
        <dbReference type="SAM" id="Phobius"/>
    </source>
</evidence>
<evidence type="ECO:0000313" key="7">
    <source>
        <dbReference type="EMBL" id="MDO6963019.1"/>
    </source>
</evidence>
<feature type="transmembrane region" description="Helical" evidence="6">
    <location>
        <begin position="189"/>
        <end position="207"/>
    </location>
</feature>
<dbReference type="Proteomes" id="UP001174932">
    <property type="component" value="Unassembled WGS sequence"/>
</dbReference>
<dbReference type="PANTHER" id="PTHR30086:SF20">
    <property type="entry name" value="ARGININE EXPORTER PROTEIN ARGO-RELATED"/>
    <property type="match status" value="1"/>
</dbReference>
<keyword evidence="2" id="KW-1003">Cell membrane</keyword>
<evidence type="ECO:0000256" key="3">
    <source>
        <dbReference type="ARBA" id="ARBA00022692"/>
    </source>
</evidence>
<dbReference type="InterPro" id="IPR001123">
    <property type="entry name" value="LeuE-type"/>
</dbReference>
<sequence>MPTPDILLAFVVTTALFAFIPGPAMFYAAARTLAGGRRAGFMAVLGINLGAYVHVIAAAAGLTALFHAIPVAYTIVKLCGAFYLIWLGISLFRSRETSTDASIDASPRSSKRAFIESVAVEVLNPKTAIFFLAFLPQFVDANASLPLWAQFAILGAIVNSIFTLADIVCVLLAGLIVKRVKQSSRMQRLIQRVGGTILVGLGLHVALQRS</sequence>
<feature type="transmembrane region" description="Helical" evidence="6">
    <location>
        <begin position="41"/>
        <end position="65"/>
    </location>
</feature>
<evidence type="ECO:0000256" key="4">
    <source>
        <dbReference type="ARBA" id="ARBA00022989"/>
    </source>
</evidence>
<name>A0ABT8YH57_9HYPH</name>
<reference evidence="7" key="2">
    <citation type="submission" date="2023-07" db="EMBL/GenBank/DDBJ databases">
        <authorList>
            <person name="Shen H."/>
        </authorList>
    </citation>
    <scope>NUCLEOTIDE SEQUENCE</scope>
    <source>
        <strain evidence="7">TNR-22</strain>
    </source>
</reference>
<keyword evidence="8" id="KW-1185">Reference proteome</keyword>
<evidence type="ECO:0000313" key="8">
    <source>
        <dbReference type="Proteomes" id="UP001174932"/>
    </source>
</evidence>
<evidence type="ECO:0000256" key="5">
    <source>
        <dbReference type="ARBA" id="ARBA00023136"/>
    </source>
</evidence>
<accession>A0ABT8YH57</accession>
<keyword evidence="3 6" id="KW-0812">Transmembrane</keyword>